<dbReference type="GO" id="GO:0017001">
    <property type="term" value="P:antibiotic catabolic process"/>
    <property type="evidence" value="ECO:0007669"/>
    <property type="project" value="UniProtKB-ARBA"/>
</dbReference>
<organism evidence="3 4">
    <name type="scientific">Ramlibacter tataouinensis</name>
    <dbReference type="NCBI Taxonomy" id="94132"/>
    <lineage>
        <taxon>Bacteria</taxon>
        <taxon>Pseudomonadati</taxon>
        <taxon>Pseudomonadota</taxon>
        <taxon>Betaproteobacteria</taxon>
        <taxon>Burkholderiales</taxon>
        <taxon>Comamonadaceae</taxon>
        <taxon>Ramlibacter</taxon>
    </lineage>
</organism>
<dbReference type="PANTHER" id="PTHR42951:SF4">
    <property type="entry name" value="ACYL-COENZYME A THIOESTERASE MBLAC2"/>
    <property type="match status" value="1"/>
</dbReference>
<accession>A0A127JUD1</accession>
<gene>
    <name evidence="3" type="ORF">UC35_12140</name>
</gene>
<feature type="domain" description="Metallo-beta-lactamase" evidence="2">
    <location>
        <begin position="21"/>
        <end position="205"/>
    </location>
</feature>
<dbReference type="AlphaFoldDB" id="A0A127JUD1"/>
<evidence type="ECO:0000259" key="2">
    <source>
        <dbReference type="SMART" id="SM00849"/>
    </source>
</evidence>
<proteinExistence type="inferred from homology"/>
<protein>
    <submittedName>
        <fullName evidence="3">Beta-lactamase</fullName>
    </submittedName>
</protein>
<evidence type="ECO:0000256" key="1">
    <source>
        <dbReference type="ARBA" id="ARBA00005250"/>
    </source>
</evidence>
<dbReference type="RefSeq" id="WP_061499862.1">
    <property type="nucleotide sequence ID" value="NZ_CP010951.1"/>
</dbReference>
<dbReference type="InterPro" id="IPR001279">
    <property type="entry name" value="Metallo-B-lactamas"/>
</dbReference>
<dbReference type="Gene3D" id="3.60.15.10">
    <property type="entry name" value="Ribonuclease Z/Hydroxyacylglutathione hydrolase-like"/>
    <property type="match status" value="1"/>
</dbReference>
<dbReference type="EMBL" id="CP010951">
    <property type="protein sequence ID" value="AMO23504.1"/>
    <property type="molecule type" value="Genomic_DNA"/>
</dbReference>
<name>A0A127JUD1_9BURK</name>
<dbReference type="Proteomes" id="UP000070433">
    <property type="component" value="Chromosome"/>
</dbReference>
<dbReference type="PATRIC" id="fig|94132.3.peg.2463"/>
<dbReference type="CDD" id="cd06262">
    <property type="entry name" value="metallo-hydrolase-like_MBL-fold"/>
    <property type="match status" value="1"/>
</dbReference>
<dbReference type="InterPro" id="IPR050855">
    <property type="entry name" value="NDM-1-like"/>
</dbReference>
<dbReference type="InterPro" id="IPR036866">
    <property type="entry name" value="RibonucZ/Hydroxyglut_hydro"/>
</dbReference>
<dbReference type="PANTHER" id="PTHR42951">
    <property type="entry name" value="METALLO-BETA-LACTAMASE DOMAIN-CONTAINING"/>
    <property type="match status" value="1"/>
</dbReference>
<dbReference type="SMART" id="SM00849">
    <property type="entry name" value="Lactamase_B"/>
    <property type="match status" value="1"/>
</dbReference>
<dbReference type="SUPFAM" id="SSF56281">
    <property type="entry name" value="Metallo-hydrolase/oxidoreductase"/>
    <property type="match status" value="1"/>
</dbReference>
<dbReference type="OrthoDB" id="2971563at2"/>
<keyword evidence="4" id="KW-1185">Reference proteome</keyword>
<sequence length="310" mass="33607">MSEALGLPTGVTVFERGWLSSNNILFVGDEGSALVDSGYGSHAGQTVALVQRALGGRTLDELLSTHLHSDHCGGNAALQAAYPGLKTLIPPGHADAVAHWDEDVLTFEATGQRCDRFRFDALLQPGSEHRLGGSAWQVHAAPGHDPHSVILFEPVSRTLISADALWEGGFGVVFPELEGDAAFDEVAATLDVIEKLAPRIVIPGHGPVFEGKARVAAALSRARSRLSSYVQDPKRHAAHAMKVLIKFKLLEWQSISEPDFADWAERTPYFSLVHTRHFAPGDRREWLESLLAELERSQAIGRSGGTIFNV</sequence>
<evidence type="ECO:0000313" key="4">
    <source>
        <dbReference type="Proteomes" id="UP000070433"/>
    </source>
</evidence>
<dbReference type="Pfam" id="PF00753">
    <property type="entry name" value="Lactamase_B"/>
    <property type="match status" value="1"/>
</dbReference>
<evidence type="ECO:0000313" key="3">
    <source>
        <dbReference type="EMBL" id="AMO23504.1"/>
    </source>
</evidence>
<comment type="similarity">
    <text evidence="1">Belongs to the metallo-beta-lactamase superfamily. Class-B beta-lactamase family.</text>
</comment>
<reference evidence="3 4" key="1">
    <citation type="journal article" date="2014" name="Int. J. Syst. Evol. Microbiol.">
        <title>Ramlibacter solisilvae sp. nov., isolated from forest soil, and emended description of the genus Ramlibacter.</title>
        <authorList>
            <person name="Lee H.J."/>
            <person name="Lee S.H."/>
            <person name="Lee S.S."/>
            <person name="Lee J.S."/>
            <person name="Kim Y."/>
            <person name="Kim S.C."/>
            <person name="Jeon C.O."/>
        </authorList>
    </citation>
    <scope>NUCLEOTIDE SEQUENCE [LARGE SCALE GENOMIC DNA]</scope>
    <source>
        <strain evidence="3 4">5-10</strain>
    </source>
</reference>